<gene>
    <name evidence="2" type="ORF">M407DRAFT_103810</name>
</gene>
<dbReference type="EMBL" id="KN823068">
    <property type="protein sequence ID" value="KIO24113.1"/>
    <property type="molecule type" value="Genomic_DNA"/>
</dbReference>
<evidence type="ECO:0000313" key="3">
    <source>
        <dbReference type="Proteomes" id="UP000054248"/>
    </source>
</evidence>
<dbReference type="Proteomes" id="UP000054248">
    <property type="component" value="Unassembled WGS sequence"/>
</dbReference>
<organism evidence="2 3">
    <name type="scientific">Tulasnella calospora MUT 4182</name>
    <dbReference type="NCBI Taxonomy" id="1051891"/>
    <lineage>
        <taxon>Eukaryota</taxon>
        <taxon>Fungi</taxon>
        <taxon>Dikarya</taxon>
        <taxon>Basidiomycota</taxon>
        <taxon>Agaricomycotina</taxon>
        <taxon>Agaricomycetes</taxon>
        <taxon>Cantharellales</taxon>
        <taxon>Tulasnellaceae</taxon>
        <taxon>Tulasnella</taxon>
    </lineage>
</organism>
<accession>A0A0C3KRN8</accession>
<evidence type="ECO:0000313" key="2">
    <source>
        <dbReference type="EMBL" id="KIO24113.1"/>
    </source>
</evidence>
<proteinExistence type="predicted"/>
<evidence type="ECO:0000256" key="1">
    <source>
        <dbReference type="SAM" id="MobiDB-lite"/>
    </source>
</evidence>
<dbReference type="HOGENOM" id="CLU_2962583_0_0_1"/>
<reference evidence="2 3" key="1">
    <citation type="submission" date="2014-04" db="EMBL/GenBank/DDBJ databases">
        <authorList>
            <consortium name="DOE Joint Genome Institute"/>
            <person name="Kuo A."/>
            <person name="Girlanda M."/>
            <person name="Perotto S."/>
            <person name="Kohler A."/>
            <person name="Nagy L.G."/>
            <person name="Floudas D."/>
            <person name="Copeland A."/>
            <person name="Barry K.W."/>
            <person name="Cichocki N."/>
            <person name="Veneault-Fourrey C."/>
            <person name="LaButti K."/>
            <person name="Lindquist E.A."/>
            <person name="Lipzen A."/>
            <person name="Lundell T."/>
            <person name="Morin E."/>
            <person name="Murat C."/>
            <person name="Sun H."/>
            <person name="Tunlid A."/>
            <person name="Henrissat B."/>
            <person name="Grigoriev I.V."/>
            <person name="Hibbett D.S."/>
            <person name="Martin F."/>
            <person name="Nordberg H.P."/>
            <person name="Cantor M.N."/>
            <person name="Hua S.X."/>
        </authorList>
    </citation>
    <scope>NUCLEOTIDE SEQUENCE [LARGE SCALE GENOMIC DNA]</scope>
    <source>
        <strain evidence="2 3">MUT 4182</strain>
    </source>
</reference>
<reference evidence="3" key="2">
    <citation type="submission" date="2015-01" db="EMBL/GenBank/DDBJ databases">
        <title>Evolutionary Origins and Diversification of the Mycorrhizal Mutualists.</title>
        <authorList>
            <consortium name="DOE Joint Genome Institute"/>
            <consortium name="Mycorrhizal Genomics Consortium"/>
            <person name="Kohler A."/>
            <person name="Kuo A."/>
            <person name="Nagy L.G."/>
            <person name="Floudas D."/>
            <person name="Copeland A."/>
            <person name="Barry K.W."/>
            <person name="Cichocki N."/>
            <person name="Veneault-Fourrey C."/>
            <person name="LaButti K."/>
            <person name="Lindquist E.A."/>
            <person name="Lipzen A."/>
            <person name="Lundell T."/>
            <person name="Morin E."/>
            <person name="Murat C."/>
            <person name="Riley R."/>
            <person name="Ohm R."/>
            <person name="Sun H."/>
            <person name="Tunlid A."/>
            <person name="Henrissat B."/>
            <person name="Grigoriev I.V."/>
            <person name="Hibbett D.S."/>
            <person name="Martin F."/>
        </authorList>
    </citation>
    <scope>NUCLEOTIDE SEQUENCE [LARGE SCALE GENOMIC DNA]</scope>
    <source>
        <strain evidence="3">MUT 4182</strain>
    </source>
</reference>
<name>A0A0C3KRN8_9AGAM</name>
<protein>
    <submittedName>
        <fullName evidence="2">Uncharacterized protein</fullName>
    </submittedName>
</protein>
<dbReference type="AlphaFoldDB" id="A0A0C3KRN8"/>
<feature type="region of interest" description="Disordered" evidence="1">
    <location>
        <begin position="1"/>
        <end position="44"/>
    </location>
</feature>
<keyword evidence="3" id="KW-1185">Reference proteome</keyword>
<feature type="compositionally biased region" description="Polar residues" evidence="1">
    <location>
        <begin position="1"/>
        <end position="29"/>
    </location>
</feature>
<sequence>MSSNTELSFALQPGSSAEWTSRRSPTTEICSALASSPSAPPMPMPRICSLADSLNPDSC</sequence>